<evidence type="ECO:0000259" key="3">
    <source>
        <dbReference type="PROSITE" id="PS50043"/>
    </source>
</evidence>
<evidence type="ECO:0000313" key="4">
    <source>
        <dbReference type="EMBL" id="POM23594.1"/>
    </source>
</evidence>
<dbReference type="EMBL" id="MTBP01000003">
    <property type="protein sequence ID" value="POM23594.1"/>
    <property type="molecule type" value="Genomic_DNA"/>
</dbReference>
<dbReference type="PANTHER" id="PTHR16305">
    <property type="entry name" value="TESTICULAR SOLUBLE ADENYLYL CYCLASE"/>
    <property type="match status" value="1"/>
</dbReference>
<dbReference type="InterPro" id="IPR036388">
    <property type="entry name" value="WH-like_DNA-bd_sf"/>
</dbReference>
<sequence>MGIAGVVRPLGGLVGRDAELDLLRTFVGEGTRGGGALVLSGDPGIGKTALLDEAAAVAAAADVPVLRASGIEFEADLGFAGLNQLLLPLADRLAGLPPAQRDALAIVLGLTTSADAPDRLMIFTAALGLLRDSAARTGLLVLVDDAPWLDRASAAALGFVARRLTGSRVALLIAGRPGSGAFPDRAGLPTHEVLPLPEDAAEELLRAGFPDLAPRARRRVLADARGNPLALLELPAALDSRWLSTGRPLPAALPLTGRLSELFASRIAELPTATRHLLLLAALDGTGELSVLQAAGPAGLADLDPAERAGLVYLDGPTRRLRFRHPLIRSAVVAPTGLAERRAAHRRLADALADEPERSAWHLAEATVEPDDDVAARLERAAQSVLARGDAGTAMTALLRAAELSPRTRDRARRCASAAYLGAQMAGELRGAVELLSQARPDDPSDAVSLQAAVAASFVLLNEDGDLDTAYRLIVGAVRTWNADDGSGADAARAALIEALHTLISICMFIGRPELWAPLHEAVAAVPPPVPEPLALCSVTFADPLSAGPGHLARVDAAVAGLDGAADPAHVSRVGMAAVYVDRQAGCRTALTRVSELGRTGRAVMHAINASLILTFDDFLTGNWDRAQSLGEECLETCRTHGYHLMAWTTRYKLGLLAAARGDERAGADLAEEMRAPTATRRILYFHHVRCLAALGRADFEDAYRNAAAMARPGHLPSHTPHVLWVCMDLVEAAVRTGRLAEARAHVAELRRAGVERISPRLALLAGGAAGLAAPDAEFVAIFERALAIPEGPGWPFEHARVRLAYGERLRRVRAPAARDHLAAALATFERLGARPWTVRAAGELRAAGTGPLTAQERQIAALAAGGLTNKEIGARLSLSHRTVSSHLYRIFPKLGVATRAALRDALAALPAED</sequence>
<keyword evidence="1" id="KW-0547">Nucleotide-binding</keyword>
<dbReference type="InterPro" id="IPR000792">
    <property type="entry name" value="Tscrpt_reg_LuxR_C"/>
</dbReference>
<dbReference type="GO" id="GO:0003677">
    <property type="term" value="F:DNA binding"/>
    <property type="evidence" value="ECO:0007669"/>
    <property type="project" value="InterPro"/>
</dbReference>
<dbReference type="PANTHER" id="PTHR16305:SF35">
    <property type="entry name" value="TRANSCRIPTIONAL ACTIVATOR DOMAIN"/>
    <property type="match status" value="1"/>
</dbReference>
<accession>A0A2P4UEU6</accession>
<dbReference type="SUPFAM" id="SSF52540">
    <property type="entry name" value="P-loop containing nucleoside triphosphate hydrolases"/>
    <property type="match status" value="1"/>
</dbReference>
<name>A0A2P4UEU6_9ACTN</name>
<dbReference type="InterPro" id="IPR027417">
    <property type="entry name" value="P-loop_NTPase"/>
</dbReference>
<dbReference type="Pfam" id="PF00196">
    <property type="entry name" value="GerE"/>
    <property type="match status" value="1"/>
</dbReference>
<keyword evidence="5" id="KW-1185">Reference proteome</keyword>
<dbReference type="CDD" id="cd06170">
    <property type="entry name" value="LuxR_C_like"/>
    <property type="match status" value="1"/>
</dbReference>
<dbReference type="GO" id="GO:0004016">
    <property type="term" value="F:adenylate cyclase activity"/>
    <property type="evidence" value="ECO:0007669"/>
    <property type="project" value="TreeGrafter"/>
</dbReference>
<dbReference type="SUPFAM" id="SSF46894">
    <property type="entry name" value="C-terminal effector domain of the bipartite response regulators"/>
    <property type="match status" value="1"/>
</dbReference>
<dbReference type="InterPro" id="IPR041664">
    <property type="entry name" value="AAA_16"/>
</dbReference>
<dbReference type="InterPro" id="IPR016032">
    <property type="entry name" value="Sig_transdc_resp-reg_C-effctor"/>
</dbReference>
<dbReference type="Gene3D" id="1.10.10.10">
    <property type="entry name" value="Winged helix-like DNA-binding domain superfamily/Winged helix DNA-binding domain"/>
    <property type="match status" value="1"/>
</dbReference>
<evidence type="ECO:0000313" key="5">
    <source>
        <dbReference type="Proteomes" id="UP000242367"/>
    </source>
</evidence>
<keyword evidence="2" id="KW-0067">ATP-binding</keyword>
<dbReference type="Pfam" id="PF13191">
    <property type="entry name" value="AAA_16"/>
    <property type="match status" value="1"/>
</dbReference>
<feature type="domain" description="HTH luxR-type" evidence="3">
    <location>
        <begin position="846"/>
        <end position="911"/>
    </location>
</feature>
<dbReference type="AlphaFoldDB" id="A0A2P4UEU6"/>
<gene>
    <name evidence="4" type="ORF">BTM25_47490</name>
</gene>
<evidence type="ECO:0000256" key="2">
    <source>
        <dbReference type="ARBA" id="ARBA00022840"/>
    </source>
</evidence>
<dbReference type="GO" id="GO:0006355">
    <property type="term" value="P:regulation of DNA-templated transcription"/>
    <property type="evidence" value="ECO:0007669"/>
    <property type="project" value="InterPro"/>
</dbReference>
<reference evidence="4 5" key="1">
    <citation type="journal article" date="2017" name="Chemistry">
        <title>Isolation, Biosynthesis and Chemical Modifications of Rubterolones A-F: Rare Tropolone Alkaloids from Actinomadura sp. 5-2.</title>
        <authorList>
            <person name="Guo H."/>
            <person name="Benndorf R."/>
            <person name="Leichnitz D."/>
            <person name="Klassen J.L."/>
            <person name="Vollmers J."/>
            <person name="Gorls H."/>
            <person name="Steinacker M."/>
            <person name="Weigel C."/>
            <person name="Dahse H.M."/>
            <person name="Kaster A.K."/>
            <person name="de Beer Z.W."/>
            <person name="Poulsen M."/>
            <person name="Beemelmanns C."/>
        </authorList>
    </citation>
    <scope>NUCLEOTIDE SEQUENCE [LARGE SCALE GENOMIC DNA]</scope>
    <source>
        <strain evidence="4 5">5-2</strain>
    </source>
</reference>
<protein>
    <submittedName>
        <fullName evidence="4">Putative HTH-type transcriptional regulator</fullName>
    </submittedName>
</protein>
<comment type="caution">
    <text evidence="4">The sequence shown here is derived from an EMBL/GenBank/DDBJ whole genome shotgun (WGS) entry which is preliminary data.</text>
</comment>
<dbReference type="PRINTS" id="PR00038">
    <property type="entry name" value="HTHLUXR"/>
</dbReference>
<dbReference type="GO" id="GO:0005737">
    <property type="term" value="C:cytoplasm"/>
    <property type="evidence" value="ECO:0007669"/>
    <property type="project" value="TreeGrafter"/>
</dbReference>
<dbReference type="RefSeq" id="WP_103565192.1">
    <property type="nucleotide sequence ID" value="NZ_MTBP01000003.1"/>
</dbReference>
<dbReference type="GO" id="GO:0005524">
    <property type="term" value="F:ATP binding"/>
    <property type="evidence" value="ECO:0007669"/>
    <property type="project" value="UniProtKB-KW"/>
</dbReference>
<proteinExistence type="predicted"/>
<dbReference type="Proteomes" id="UP000242367">
    <property type="component" value="Unassembled WGS sequence"/>
</dbReference>
<dbReference type="SMART" id="SM00421">
    <property type="entry name" value="HTH_LUXR"/>
    <property type="match status" value="1"/>
</dbReference>
<evidence type="ECO:0000256" key="1">
    <source>
        <dbReference type="ARBA" id="ARBA00022741"/>
    </source>
</evidence>
<organism evidence="4 5">
    <name type="scientific">Actinomadura rubteroloni</name>
    <dbReference type="NCBI Taxonomy" id="1926885"/>
    <lineage>
        <taxon>Bacteria</taxon>
        <taxon>Bacillati</taxon>
        <taxon>Actinomycetota</taxon>
        <taxon>Actinomycetes</taxon>
        <taxon>Streptosporangiales</taxon>
        <taxon>Thermomonosporaceae</taxon>
        <taxon>Actinomadura</taxon>
    </lineage>
</organism>
<dbReference type="PROSITE" id="PS50043">
    <property type="entry name" value="HTH_LUXR_2"/>
    <property type="match status" value="1"/>
</dbReference>
<dbReference type="PROSITE" id="PS00622">
    <property type="entry name" value="HTH_LUXR_1"/>
    <property type="match status" value="1"/>
</dbReference>